<proteinExistence type="inferred from homology"/>
<evidence type="ECO:0000313" key="6">
    <source>
        <dbReference type="EMBL" id="HHS28480.1"/>
    </source>
</evidence>
<dbReference type="EMBL" id="DTGR01000031">
    <property type="protein sequence ID" value="HHS28480.1"/>
    <property type="molecule type" value="Genomic_DNA"/>
</dbReference>
<dbReference type="InterPro" id="IPR050680">
    <property type="entry name" value="YpeA/RimI_acetyltransf"/>
</dbReference>
<dbReference type="PANTHER" id="PTHR43420:SF44">
    <property type="entry name" value="ACETYLTRANSFERASE YPEA"/>
    <property type="match status" value="1"/>
</dbReference>
<keyword evidence="3 6" id="KW-0808">Transferase</keyword>
<dbReference type="Pfam" id="PF00583">
    <property type="entry name" value="Acetyltransf_1"/>
    <property type="match status" value="1"/>
</dbReference>
<keyword evidence="4" id="KW-0012">Acyltransferase</keyword>
<evidence type="ECO:0000256" key="4">
    <source>
        <dbReference type="ARBA" id="ARBA00023315"/>
    </source>
</evidence>
<dbReference type="InterPro" id="IPR016181">
    <property type="entry name" value="Acyl_CoA_acyltransferase"/>
</dbReference>
<sequence>MTPPPCIRPAGLTDVRSIWEIEKLSYPSPWSLWCFLAEFANAKSTILIAGPPPPEPWETWGFVIFWVVADEMHLLNLAVHPAHRRRGISRALLTAAMEQARSRGAAVVWLEVRPSNQAALTLYRSFGFEEVGVRRNYYTDNGEDALIYAFSWDQRMLEE</sequence>
<dbReference type="InterPro" id="IPR006464">
    <property type="entry name" value="AcTrfase_RimI/Ard1"/>
</dbReference>
<dbReference type="CDD" id="cd04301">
    <property type="entry name" value="NAT_SF"/>
    <property type="match status" value="1"/>
</dbReference>
<dbReference type="SUPFAM" id="SSF55729">
    <property type="entry name" value="Acyl-CoA N-acyltransferases (Nat)"/>
    <property type="match status" value="1"/>
</dbReference>
<dbReference type="InterPro" id="IPR000182">
    <property type="entry name" value="GNAT_dom"/>
</dbReference>
<accession>A0A7V6A1L8</accession>
<comment type="similarity">
    <text evidence="1">Belongs to the acetyltransferase family. RimI subfamily.</text>
</comment>
<evidence type="ECO:0000256" key="2">
    <source>
        <dbReference type="ARBA" id="ARBA00022490"/>
    </source>
</evidence>
<evidence type="ECO:0000259" key="5">
    <source>
        <dbReference type="PROSITE" id="PS51186"/>
    </source>
</evidence>
<keyword evidence="2" id="KW-0963">Cytoplasm</keyword>
<dbReference type="AlphaFoldDB" id="A0A7V6A1L8"/>
<dbReference type="PANTHER" id="PTHR43420">
    <property type="entry name" value="ACETYLTRANSFERASE"/>
    <property type="match status" value="1"/>
</dbReference>
<name>A0A7V6A1L8_9BACT</name>
<gene>
    <name evidence="6" type="primary">rimI</name>
    <name evidence="6" type="ORF">ENV52_02105</name>
</gene>
<organism evidence="6">
    <name type="scientific">Desulfobacca acetoxidans</name>
    <dbReference type="NCBI Taxonomy" id="60893"/>
    <lineage>
        <taxon>Bacteria</taxon>
        <taxon>Pseudomonadati</taxon>
        <taxon>Thermodesulfobacteriota</taxon>
        <taxon>Desulfobaccia</taxon>
        <taxon>Desulfobaccales</taxon>
        <taxon>Desulfobaccaceae</taxon>
        <taxon>Desulfobacca</taxon>
    </lineage>
</organism>
<comment type="caution">
    <text evidence="6">The sequence shown here is derived from an EMBL/GenBank/DDBJ whole genome shotgun (WGS) entry which is preliminary data.</text>
</comment>
<protein>
    <submittedName>
        <fullName evidence="6">Ribosomal-protein-alanine N-acetyltransferase</fullName>
    </submittedName>
</protein>
<reference evidence="6" key="1">
    <citation type="journal article" date="2020" name="mSystems">
        <title>Genome- and Community-Level Interaction Insights into Carbon Utilization and Element Cycling Functions of Hydrothermarchaeota in Hydrothermal Sediment.</title>
        <authorList>
            <person name="Zhou Z."/>
            <person name="Liu Y."/>
            <person name="Xu W."/>
            <person name="Pan J."/>
            <person name="Luo Z.H."/>
            <person name="Li M."/>
        </authorList>
    </citation>
    <scope>NUCLEOTIDE SEQUENCE [LARGE SCALE GENOMIC DNA]</scope>
    <source>
        <strain evidence="6">SpSt-767</strain>
    </source>
</reference>
<evidence type="ECO:0000256" key="3">
    <source>
        <dbReference type="ARBA" id="ARBA00022679"/>
    </source>
</evidence>
<dbReference type="Gene3D" id="3.40.630.30">
    <property type="match status" value="1"/>
</dbReference>
<dbReference type="NCBIfam" id="TIGR01575">
    <property type="entry name" value="rimI"/>
    <property type="match status" value="1"/>
</dbReference>
<evidence type="ECO:0000256" key="1">
    <source>
        <dbReference type="ARBA" id="ARBA00005395"/>
    </source>
</evidence>
<dbReference type="GO" id="GO:0008080">
    <property type="term" value="F:N-acetyltransferase activity"/>
    <property type="evidence" value="ECO:0007669"/>
    <property type="project" value="InterPro"/>
</dbReference>
<feature type="domain" description="N-acetyltransferase" evidence="5">
    <location>
        <begin position="5"/>
        <end position="153"/>
    </location>
</feature>
<dbReference type="PROSITE" id="PS51186">
    <property type="entry name" value="GNAT"/>
    <property type="match status" value="1"/>
</dbReference>